<comment type="caution">
    <text evidence="1">The sequence shown here is derived from an EMBL/GenBank/DDBJ whole genome shotgun (WGS) entry which is preliminary data.</text>
</comment>
<gene>
    <name evidence="1" type="ORF">HBF26_13325</name>
</gene>
<keyword evidence="2" id="KW-1185">Reference proteome</keyword>
<dbReference type="EMBL" id="JAAQQR010000005">
    <property type="protein sequence ID" value="NID05876.1"/>
    <property type="molecule type" value="Genomic_DNA"/>
</dbReference>
<evidence type="ECO:0000313" key="1">
    <source>
        <dbReference type="EMBL" id="NID05876.1"/>
    </source>
</evidence>
<protein>
    <submittedName>
        <fullName evidence="1">Uncharacterized protein</fullName>
    </submittedName>
</protein>
<accession>A0ABX0Q6B0</accession>
<sequence length="165" mass="18582">MPLLSFFQFAKIGDKEYTISEIARMMYRSGYDFRQFVATSVPVAIAELIVRLGHLVQNLHAGTSLKEAIPVASNRTVRRKLIIAHGVATAVNAGKVYFTKNPMAISWAQIMTLTRYLVPEVRYLMFGKDAEKARMVEEVVWNGYVDIYAQTSRMEAAFAAEVLVI</sequence>
<dbReference type="RefSeq" id="WP_167127276.1">
    <property type="nucleotide sequence ID" value="NZ_JAAQQR010000005.1"/>
</dbReference>
<dbReference type="Proteomes" id="UP001429601">
    <property type="component" value="Unassembled WGS sequence"/>
</dbReference>
<evidence type="ECO:0000313" key="2">
    <source>
        <dbReference type="Proteomes" id="UP001429601"/>
    </source>
</evidence>
<name>A0ABX0Q6B0_9GAMM</name>
<proteinExistence type="predicted"/>
<reference evidence="1 2" key="1">
    <citation type="journal article" date="2011" name="Curr. Microbiol.">
        <title>Luteibacter jiangsuensis sp. nov.: a methamidophos-degrading bacterium isolated from a methamidophos-manufacturing factory.</title>
        <authorList>
            <person name="Wang L."/>
            <person name="Wang G.L."/>
            <person name="Li S.P."/>
            <person name="Jiang J.D."/>
        </authorList>
    </citation>
    <scope>NUCLEOTIDE SEQUENCE [LARGE SCALE GENOMIC DNA]</scope>
    <source>
        <strain evidence="1 2">CGMCC 1.10133</strain>
    </source>
</reference>
<organism evidence="1 2">
    <name type="scientific">Luteibacter jiangsuensis</name>
    <dbReference type="NCBI Taxonomy" id="637577"/>
    <lineage>
        <taxon>Bacteria</taxon>
        <taxon>Pseudomonadati</taxon>
        <taxon>Pseudomonadota</taxon>
        <taxon>Gammaproteobacteria</taxon>
        <taxon>Lysobacterales</taxon>
        <taxon>Rhodanobacteraceae</taxon>
        <taxon>Luteibacter</taxon>
    </lineage>
</organism>